<feature type="domain" description="RecF/RecN/SMC N-terminal" evidence="14">
    <location>
        <begin position="115"/>
        <end position="1144"/>
    </location>
</feature>
<dbReference type="GO" id="GO:0030915">
    <property type="term" value="C:Smc5-Smc6 complex"/>
    <property type="evidence" value="ECO:0007669"/>
    <property type="project" value="TreeGrafter"/>
</dbReference>
<evidence type="ECO:0000256" key="4">
    <source>
        <dbReference type="ARBA" id="ARBA00022454"/>
    </source>
</evidence>
<keyword evidence="5" id="KW-0547">Nucleotide-binding</keyword>
<name>A0A1Y2ATK4_9TREE</name>
<dbReference type="InParanoid" id="A0A1Y2ATK4"/>
<feature type="coiled-coil region" evidence="12">
    <location>
        <begin position="290"/>
        <end position="377"/>
    </location>
</feature>
<keyword evidence="6" id="KW-0227">DNA damage</keyword>
<reference evidence="15 16" key="1">
    <citation type="submission" date="2016-07" db="EMBL/GenBank/DDBJ databases">
        <title>Pervasive Adenine N6-methylation of Active Genes in Fungi.</title>
        <authorList>
            <consortium name="DOE Joint Genome Institute"/>
            <person name="Mondo S.J."/>
            <person name="Dannebaum R.O."/>
            <person name="Kuo R.C."/>
            <person name="Labutti K."/>
            <person name="Haridas S."/>
            <person name="Kuo A."/>
            <person name="Salamov A."/>
            <person name="Ahrendt S.R."/>
            <person name="Lipzen A."/>
            <person name="Sullivan W."/>
            <person name="Andreopoulos W.B."/>
            <person name="Clum A."/>
            <person name="Lindquist E."/>
            <person name="Daum C."/>
            <person name="Ramamoorthy G.K."/>
            <person name="Gryganskyi A."/>
            <person name="Culley D."/>
            <person name="Magnuson J.K."/>
            <person name="James T.Y."/>
            <person name="O'Malley M.A."/>
            <person name="Stajich J.E."/>
            <person name="Spatafora J.W."/>
            <person name="Visel A."/>
            <person name="Grigoriev I.V."/>
        </authorList>
    </citation>
    <scope>NUCLEOTIDE SEQUENCE [LARGE SCALE GENOMIC DNA]</scope>
    <source>
        <strain evidence="15 16">68-887.2</strain>
    </source>
</reference>
<keyword evidence="4" id="KW-0158">Chromosome</keyword>
<proteinExistence type="inferred from homology"/>
<evidence type="ECO:0000256" key="12">
    <source>
        <dbReference type="SAM" id="Coils"/>
    </source>
</evidence>
<dbReference type="AlphaFoldDB" id="A0A1Y2ATK4"/>
<accession>A0A1Y2ATK4</accession>
<feature type="compositionally biased region" description="Polar residues" evidence="13">
    <location>
        <begin position="48"/>
        <end position="58"/>
    </location>
</feature>
<evidence type="ECO:0000256" key="9">
    <source>
        <dbReference type="ARBA" id="ARBA00023172"/>
    </source>
</evidence>
<dbReference type="EMBL" id="MCFC01000052">
    <property type="protein sequence ID" value="ORY25918.1"/>
    <property type="molecule type" value="Genomic_DNA"/>
</dbReference>
<keyword evidence="7" id="KW-0067">ATP-binding</keyword>
<dbReference type="GO" id="GO:0000724">
    <property type="term" value="P:double-strand break repair via homologous recombination"/>
    <property type="evidence" value="ECO:0007669"/>
    <property type="project" value="TreeGrafter"/>
</dbReference>
<organism evidence="15 16">
    <name type="scientific">Naematelia encephala</name>
    <dbReference type="NCBI Taxonomy" id="71784"/>
    <lineage>
        <taxon>Eukaryota</taxon>
        <taxon>Fungi</taxon>
        <taxon>Dikarya</taxon>
        <taxon>Basidiomycota</taxon>
        <taxon>Agaricomycotina</taxon>
        <taxon>Tremellomycetes</taxon>
        <taxon>Tremellales</taxon>
        <taxon>Naemateliaceae</taxon>
        <taxon>Naematelia</taxon>
    </lineage>
</organism>
<comment type="caution">
    <text evidence="15">The sequence shown here is derived from an EMBL/GenBank/DDBJ whole genome shotgun (WGS) entry which is preliminary data.</text>
</comment>
<feature type="coiled-coil region" evidence="12">
    <location>
        <begin position="910"/>
        <end position="972"/>
    </location>
</feature>
<dbReference type="InterPro" id="IPR027417">
    <property type="entry name" value="P-loop_NTPase"/>
</dbReference>
<dbReference type="Proteomes" id="UP000193986">
    <property type="component" value="Unassembled WGS sequence"/>
</dbReference>
<dbReference type="PANTHER" id="PTHR19306">
    <property type="entry name" value="STRUCTURAL MAINTENANCE OF CHROMOSOMES 5,6 SMC5, SMC6"/>
    <property type="match status" value="1"/>
</dbReference>
<feature type="region of interest" description="Disordered" evidence="13">
    <location>
        <begin position="1"/>
        <end position="86"/>
    </location>
</feature>
<sequence length="1179" mass="134036">MAREAQKRRSESLDEDGPDASSVENDRSTLIKRVKIELATERHLPATSGETNEESLVTQEERIEEDEDEEDEDEDESAVEKTQEYADDEENIRVFNEIRQKEGRRIGKASEAGIIKSIVLINFMCHQHLNVSFGSRMNFLVGHNGSGKSAVLTAISVALGGKAALTGRAQGLKDLIRRGSDKATITLALNNAGVDAYRPDVFDRDLIIERTIDKSGASSYKFRTVKDGRILASKREELNNILLHFNLTMDSPLTVLTQDAARSFLQSAQPSDLYRFFLDGTTLSTLAHRYEEVGTKIEQIKALLAHQEERVPDLEQELSELKQKIDASRQIAVLRQQRALLVDEIAWSYVEAKEKEVAETKEKLEFAQEKLATIDVEIQNETVKLKPLDEEVLSMESKIHAAKAQRVPVEQEQRLKKALLDKAKAEISNFDASIEEEQQSIDEIESDIKRYKDQITAKQLALEAGEDPKRRQEREKLQQMRDLERKLRLEAPVIQDQLEPVKQTEETQQEEVERLSQAVRYASQAVNQAEARLANLERQKSSRLSAFGTRMDQFVEEMKRQRWEGPVLGPLGLHVKLEDNQYRDAFHSVLGSLLCSFAVTTWNDRTKLQVMLQEWVSRRGLVPGNFRTGMTPQGGRVPPPQVIKHDNDIFDYSRGDLSHLGPTVLSKLKIDNPAVERILINSANIERSFVAPTVQSADTAMTRMLAEDRVLAACQFYTADGFSTSGRDLGRNRTSGPLQRWNGNMLFSADLERDIRLLQAEVEENKKAEQSKQAERQEAFEQHKRTKDRVSELNLKLERVLRGAKNARQNLDRLEEQVLELPTDEIGALERLSKDKQDELDAARLQLTKMLADKAELVKRFEVLKTELATLTRKVEDFVPDMVEKETALQALIDIRTTGKHRYQHWKNSREKQMAKVEEVTQDVTRLENELTDWTAKASSYCPTRVPVTASPKELEEKKKRKERTIVEAEKRQGVTAEELFPLWKEKSENLARVKASVTSLSRVVKALVNTLVKRRTWWTDALRHVAVKARIAFILGLEKRGFQGRLDFDHQHHKLIVDVNTNAQSQATLTAYKIPKNLSGGERSFATVALLLALWTSVESKIRCLDEWDVFLDPANRRIAANILLEGARESDGKQFILITPQNMNGISISGADDRTIRLSDPNRSNNQCVPWLRTRGC</sequence>
<evidence type="ECO:0000256" key="8">
    <source>
        <dbReference type="ARBA" id="ARBA00023054"/>
    </source>
</evidence>
<evidence type="ECO:0000256" key="5">
    <source>
        <dbReference type="ARBA" id="ARBA00022741"/>
    </source>
</evidence>
<dbReference type="SUPFAM" id="SSF52540">
    <property type="entry name" value="P-loop containing nucleoside triphosphate hydrolases"/>
    <property type="match status" value="1"/>
</dbReference>
<evidence type="ECO:0000259" key="14">
    <source>
        <dbReference type="Pfam" id="PF02463"/>
    </source>
</evidence>
<evidence type="ECO:0000256" key="2">
    <source>
        <dbReference type="ARBA" id="ARBA00004286"/>
    </source>
</evidence>
<keyword evidence="9" id="KW-0233">DNA recombination</keyword>
<keyword evidence="8 12" id="KW-0175">Coiled coil</keyword>
<dbReference type="GO" id="GO:0003684">
    <property type="term" value="F:damaged DNA binding"/>
    <property type="evidence" value="ECO:0007669"/>
    <property type="project" value="TreeGrafter"/>
</dbReference>
<dbReference type="GO" id="GO:0005524">
    <property type="term" value="F:ATP binding"/>
    <property type="evidence" value="ECO:0007669"/>
    <property type="project" value="UniProtKB-KW"/>
</dbReference>
<keyword evidence="16" id="KW-1185">Reference proteome</keyword>
<evidence type="ECO:0000256" key="6">
    <source>
        <dbReference type="ARBA" id="ARBA00022763"/>
    </source>
</evidence>
<keyword evidence="10" id="KW-0234">DNA repair</keyword>
<dbReference type="FunCoup" id="A0A1Y2ATK4">
    <property type="interactions" value="470"/>
</dbReference>
<keyword evidence="11" id="KW-0539">Nucleus</keyword>
<evidence type="ECO:0000256" key="7">
    <source>
        <dbReference type="ARBA" id="ARBA00022840"/>
    </source>
</evidence>
<dbReference type="Gene3D" id="3.40.50.300">
    <property type="entry name" value="P-loop containing nucleotide triphosphate hydrolases"/>
    <property type="match status" value="2"/>
</dbReference>
<dbReference type="STRING" id="71784.A0A1Y2ATK4"/>
<evidence type="ECO:0000256" key="11">
    <source>
        <dbReference type="ARBA" id="ARBA00023242"/>
    </source>
</evidence>
<dbReference type="OrthoDB" id="10072614at2759"/>
<feature type="compositionally biased region" description="Basic and acidic residues" evidence="13">
    <location>
        <begin position="24"/>
        <end position="44"/>
    </location>
</feature>
<feature type="compositionally biased region" description="Acidic residues" evidence="13">
    <location>
        <begin position="62"/>
        <end position="77"/>
    </location>
</feature>
<feature type="region of interest" description="Disordered" evidence="13">
    <location>
        <begin position="766"/>
        <end position="787"/>
    </location>
</feature>
<dbReference type="GO" id="GO:0003697">
    <property type="term" value="F:single-stranded DNA binding"/>
    <property type="evidence" value="ECO:0007669"/>
    <property type="project" value="TreeGrafter"/>
</dbReference>
<dbReference type="GO" id="GO:0005634">
    <property type="term" value="C:nucleus"/>
    <property type="evidence" value="ECO:0007669"/>
    <property type="project" value="UniProtKB-SubCell"/>
</dbReference>
<gene>
    <name evidence="15" type="ORF">BCR39DRAFT_542516</name>
</gene>
<dbReference type="Pfam" id="PF02463">
    <property type="entry name" value="SMC_N"/>
    <property type="match status" value="1"/>
</dbReference>
<evidence type="ECO:0000256" key="1">
    <source>
        <dbReference type="ARBA" id="ARBA00004123"/>
    </source>
</evidence>
<evidence type="ECO:0000313" key="16">
    <source>
        <dbReference type="Proteomes" id="UP000193986"/>
    </source>
</evidence>
<evidence type="ECO:0000256" key="3">
    <source>
        <dbReference type="ARBA" id="ARBA00006793"/>
    </source>
</evidence>
<feature type="compositionally biased region" description="Basic and acidic residues" evidence="13">
    <location>
        <begin position="1"/>
        <end position="12"/>
    </location>
</feature>
<evidence type="ECO:0000256" key="10">
    <source>
        <dbReference type="ARBA" id="ARBA00023204"/>
    </source>
</evidence>
<dbReference type="InterPro" id="IPR003395">
    <property type="entry name" value="RecF/RecN/SMC_N"/>
</dbReference>
<protein>
    <recommendedName>
        <fullName evidence="14">RecF/RecN/SMC N-terminal domain-containing protein</fullName>
    </recommendedName>
</protein>
<dbReference type="PANTHER" id="PTHR19306:SF6">
    <property type="entry name" value="STRUCTURAL MAINTENANCE OF CHROMOSOMES PROTEIN 6"/>
    <property type="match status" value="1"/>
</dbReference>
<comment type="subcellular location">
    <subcellularLocation>
        <location evidence="2">Chromosome</location>
    </subcellularLocation>
    <subcellularLocation>
        <location evidence="1">Nucleus</location>
    </subcellularLocation>
</comment>
<dbReference type="GO" id="GO:0035861">
    <property type="term" value="C:site of double-strand break"/>
    <property type="evidence" value="ECO:0007669"/>
    <property type="project" value="TreeGrafter"/>
</dbReference>
<comment type="similarity">
    <text evidence="3">Belongs to the SMC family. SMC6 subfamily.</text>
</comment>
<evidence type="ECO:0000256" key="13">
    <source>
        <dbReference type="SAM" id="MobiDB-lite"/>
    </source>
</evidence>
<feature type="coiled-coil region" evidence="12">
    <location>
        <begin position="420"/>
        <end position="546"/>
    </location>
</feature>
<evidence type="ECO:0000313" key="15">
    <source>
        <dbReference type="EMBL" id="ORY25918.1"/>
    </source>
</evidence>